<proteinExistence type="predicted"/>
<feature type="region of interest" description="Disordered" evidence="1">
    <location>
        <begin position="1"/>
        <end position="25"/>
    </location>
</feature>
<protein>
    <recommendedName>
        <fullName evidence="4">Antitoxin</fullName>
    </recommendedName>
</protein>
<evidence type="ECO:0000313" key="3">
    <source>
        <dbReference type="Proteomes" id="UP000264036"/>
    </source>
</evidence>
<evidence type="ECO:0008006" key="4">
    <source>
        <dbReference type="Google" id="ProtNLM"/>
    </source>
</evidence>
<reference evidence="2 3" key="1">
    <citation type="journal article" date="2018" name="Nat. Biotechnol.">
        <title>A standardized bacterial taxonomy based on genome phylogeny substantially revises the tree of life.</title>
        <authorList>
            <person name="Parks D.H."/>
            <person name="Chuvochina M."/>
            <person name="Waite D.W."/>
            <person name="Rinke C."/>
            <person name="Skarshewski A."/>
            <person name="Chaumeil P.A."/>
            <person name="Hugenholtz P."/>
        </authorList>
    </citation>
    <scope>NUCLEOTIDE SEQUENCE [LARGE SCALE GENOMIC DNA]</scope>
    <source>
        <strain evidence="2">UBA10707</strain>
    </source>
</reference>
<dbReference type="Pfam" id="PF14384">
    <property type="entry name" value="BrnA_antitoxin"/>
    <property type="match status" value="1"/>
</dbReference>
<gene>
    <name evidence="2" type="ORF">DD666_10605</name>
</gene>
<organism evidence="2 3">
    <name type="scientific">Advenella kashmirensis</name>
    <dbReference type="NCBI Taxonomy" id="310575"/>
    <lineage>
        <taxon>Bacteria</taxon>
        <taxon>Pseudomonadati</taxon>
        <taxon>Pseudomonadota</taxon>
        <taxon>Betaproteobacteria</taxon>
        <taxon>Burkholderiales</taxon>
        <taxon>Alcaligenaceae</taxon>
    </lineage>
</organism>
<dbReference type="Proteomes" id="UP000264036">
    <property type="component" value="Unassembled WGS sequence"/>
</dbReference>
<dbReference type="InterPro" id="IPR025528">
    <property type="entry name" value="BrnA_antitoxin"/>
</dbReference>
<name>A0A356LFQ5_9BURK</name>
<accession>A0A356LFQ5</accession>
<dbReference type="EMBL" id="DOEK01000027">
    <property type="protein sequence ID" value="HBP29853.1"/>
    <property type="molecule type" value="Genomic_DNA"/>
</dbReference>
<evidence type="ECO:0000313" key="2">
    <source>
        <dbReference type="EMBL" id="HBP29853.1"/>
    </source>
</evidence>
<evidence type="ECO:0000256" key="1">
    <source>
        <dbReference type="SAM" id="MobiDB-lite"/>
    </source>
</evidence>
<sequence length="95" mass="10681">MSKRPAPDLIDKENPEWGPEEFAKASPFPEVLAERFGDKTAQEMIRPRGRPKAAQTKVPVSLRIDADTLQAWKATGKGWQTRMARVLCEQAPGHR</sequence>
<comment type="caution">
    <text evidence="2">The sequence shown here is derived from an EMBL/GenBank/DDBJ whole genome shotgun (WGS) entry which is preliminary data.</text>
</comment>
<feature type="compositionally biased region" description="Basic and acidic residues" evidence="1">
    <location>
        <begin position="1"/>
        <end position="15"/>
    </location>
</feature>
<dbReference type="AlphaFoldDB" id="A0A356LFQ5"/>